<dbReference type="EMBL" id="CAJVCH010571163">
    <property type="protein sequence ID" value="CAG7836795.1"/>
    <property type="molecule type" value="Genomic_DNA"/>
</dbReference>
<proteinExistence type="predicted"/>
<organism evidence="1 2">
    <name type="scientific">Allacma fusca</name>
    <dbReference type="NCBI Taxonomy" id="39272"/>
    <lineage>
        <taxon>Eukaryota</taxon>
        <taxon>Metazoa</taxon>
        <taxon>Ecdysozoa</taxon>
        <taxon>Arthropoda</taxon>
        <taxon>Hexapoda</taxon>
        <taxon>Collembola</taxon>
        <taxon>Symphypleona</taxon>
        <taxon>Sminthuridae</taxon>
        <taxon>Allacma</taxon>
    </lineage>
</organism>
<gene>
    <name evidence="1" type="ORF">AFUS01_LOCUS45994</name>
</gene>
<keyword evidence="2" id="KW-1185">Reference proteome</keyword>
<name>A0A8J2MDM0_9HEXA</name>
<protein>
    <submittedName>
        <fullName evidence="1">Uncharacterized protein</fullName>
    </submittedName>
</protein>
<dbReference type="AlphaFoldDB" id="A0A8J2MDM0"/>
<comment type="caution">
    <text evidence="1">The sequence shown here is derived from an EMBL/GenBank/DDBJ whole genome shotgun (WGS) entry which is preliminary data.</text>
</comment>
<reference evidence="1" key="1">
    <citation type="submission" date="2021-06" db="EMBL/GenBank/DDBJ databases">
        <authorList>
            <person name="Hodson N. C."/>
            <person name="Mongue J. A."/>
            <person name="Jaron S. K."/>
        </authorList>
    </citation>
    <scope>NUCLEOTIDE SEQUENCE</scope>
</reference>
<evidence type="ECO:0000313" key="2">
    <source>
        <dbReference type="Proteomes" id="UP000708208"/>
    </source>
</evidence>
<sequence>MKIGTLIIPGSFKVKESTEEESSSSTSFFGRVTLLPSEVHILQNWLLVDIPKETIKKNSLKRLKVQKKILIQEERNC</sequence>
<evidence type="ECO:0000313" key="1">
    <source>
        <dbReference type="EMBL" id="CAG7836795.1"/>
    </source>
</evidence>
<dbReference type="Proteomes" id="UP000708208">
    <property type="component" value="Unassembled WGS sequence"/>
</dbReference>
<accession>A0A8J2MDM0</accession>